<name>A0A2S1PJN7_9PSED</name>
<keyword evidence="10" id="KW-0614">Plasmid</keyword>
<feature type="domain" description="MmeI-like N-terminal" evidence="5">
    <location>
        <begin position="1"/>
        <end position="160"/>
    </location>
</feature>
<dbReference type="InterPro" id="IPR046816">
    <property type="entry name" value="MmeI_Mtase"/>
</dbReference>
<dbReference type="InterPro" id="IPR046819">
    <property type="entry name" value="MmeI_hel"/>
</dbReference>
<reference evidence="10" key="1">
    <citation type="submission" date="2018-03" db="EMBL/GenBank/DDBJ databases">
        <title>IS1411 plays an important role in catabolic performance of phenol degrading strains in an environment continuously polluted by oil shale industry.</title>
        <authorList>
            <person name="Naanuri E."/>
            <person name="Heinaru E."/>
            <person name="Joesaar M."/>
            <person name="Heinaru A."/>
        </authorList>
    </citation>
    <scope>NUCLEOTIDE SEQUENCE</scope>
    <source>
        <strain evidence="10">P101</strain>
        <plasmid evidence="10">pPHE101</plasmid>
    </source>
</reference>
<dbReference type="InterPro" id="IPR050953">
    <property type="entry name" value="N4_N6_ade-DNA_methylase"/>
</dbReference>
<dbReference type="GO" id="GO:0009007">
    <property type="term" value="F:site-specific DNA-methyltransferase (adenine-specific) activity"/>
    <property type="evidence" value="ECO:0007669"/>
    <property type="project" value="UniProtKB-EC"/>
</dbReference>
<dbReference type="RefSeq" id="WP_172693465.1">
    <property type="nucleotide sequence ID" value="NZ_MH061178.1"/>
</dbReference>
<dbReference type="AlphaFoldDB" id="A0A2S1PJN7"/>
<geneLocation type="plasmid" evidence="10">
    <name>pPHE101</name>
</geneLocation>
<evidence type="ECO:0000256" key="4">
    <source>
        <dbReference type="ARBA" id="ARBA00047942"/>
    </source>
</evidence>
<protein>
    <recommendedName>
        <fullName evidence="1">site-specific DNA-methyltransferase (adenine-specific)</fullName>
        <ecNumber evidence="1">2.1.1.72</ecNumber>
    </recommendedName>
</protein>
<evidence type="ECO:0000256" key="2">
    <source>
        <dbReference type="ARBA" id="ARBA00022603"/>
    </source>
</evidence>
<evidence type="ECO:0000259" key="8">
    <source>
        <dbReference type="Pfam" id="PF20467"/>
    </source>
</evidence>
<feature type="domain" description="MmeI-like C-terminal" evidence="8">
    <location>
        <begin position="806"/>
        <end position="883"/>
    </location>
</feature>
<dbReference type="GO" id="GO:0003676">
    <property type="term" value="F:nucleic acid binding"/>
    <property type="evidence" value="ECO:0007669"/>
    <property type="project" value="InterPro"/>
</dbReference>
<dbReference type="InterPro" id="IPR046817">
    <property type="entry name" value="MmeI_N"/>
</dbReference>
<evidence type="ECO:0000256" key="3">
    <source>
        <dbReference type="ARBA" id="ARBA00022679"/>
    </source>
</evidence>
<dbReference type="GO" id="GO:0032259">
    <property type="term" value="P:methylation"/>
    <property type="evidence" value="ECO:0007669"/>
    <property type="project" value="UniProtKB-KW"/>
</dbReference>
<evidence type="ECO:0000259" key="5">
    <source>
        <dbReference type="Pfam" id="PF20464"/>
    </source>
</evidence>
<accession>A0A2S1PJN7</accession>
<dbReference type="Pfam" id="PF20466">
    <property type="entry name" value="MmeI_TRD"/>
    <property type="match status" value="1"/>
</dbReference>
<dbReference type="InterPro" id="IPR029063">
    <property type="entry name" value="SAM-dependent_MTases_sf"/>
</dbReference>
<evidence type="ECO:0000259" key="6">
    <source>
        <dbReference type="Pfam" id="PF20465"/>
    </source>
</evidence>
<dbReference type="InterPro" id="IPR046820">
    <property type="entry name" value="MmeI_TRD"/>
</dbReference>
<feature type="domain" description="MmeI-like DNA-methyltransferase" evidence="9">
    <location>
        <begin position="325"/>
        <end position="584"/>
    </location>
</feature>
<comment type="catalytic activity">
    <reaction evidence="4">
        <text>a 2'-deoxyadenosine in DNA + S-adenosyl-L-methionine = an N(6)-methyl-2'-deoxyadenosine in DNA + S-adenosyl-L-homocysteine + H(+)</text>
        <dbReference type="Rhea" id="RHEA:15197"/>
        <dbReference type="Rhea" id="RHEA-COMP:12418"/>
        <dbReference type="Rhea" id="RHEA-COMP:12419"/>
        <dbReference type="ChEBI" id="CHEBI:15378"/>
        <dbReference type="ChEBI" id="CHEBI:57856"/>
        <dbReference type="ChEBI" id="CHEBI:59789"/>
        <dbReference type="ChEBI" id="CHEBI:90615"/>
        <dbReference type="ChEBI" id="CHEBI:90616"/>
        <dbReference type="EC" id="2.1.1.72"/>
    </reaction>
</comment>
<evidence type="ECO:0000259" key="7">
    <source>
        <dbReference type="Pfam" id="PF20466"/>
    </source>
</evidence>
<dbReference type="EC" id="2.1.1.72" evidence="1"/>
<feature type="domain" description="MmeI-like helicase spacer" evidence="6">
    <location>
        <begin position="172"/>
        <end position="247"/>
    </location>
</feature>
<dbReference type="Pfam" id="PF20467">
    <property type="entry name" value="MmeI_C"/>
    <property type="match status" value="1"/>
</dbReference>
<dbReference type="PANTHER" id="PTHR33841:SF1">
    <property type="entry name" value="DNA METHYLTRANSFERASE A"/>
    <property type="match status" value="1"/>
</dbReference>
<proteinExistence type="predicted"/>
<dbReference type="Gene3D" id="3.40.50.150">
    <property type="entry name" value="Vaccinia Virus protein VP39"/>
    <property type="match status" value="1"/>
</dbReference>
<evidence type="ECO:0000259" key="9">
    <source>
        <dbReference type="Pfam" id="PF20473"/>
    </source>
</evidence>
<evidence type="ECO:0000313" key="10">
    <source>
        <dbReference type="EMBL" id="AWH58620.1"/>
    </source>
</evidence>
<dbReference type="InterPro" id="IPR002052">
    <property type="entry name" value="DNA_methylase_N6_adenine_CS"/>
</dbReference>
<keyword evidence="3 10" id="KW-0808">Transferase</keyword>
<organism evidence="10">
    <name type="scientific">Pseudomonas thivervalensis</name>
    <dbReference type="NCBI Taxonomy" id="86265"/>
    <lineage>
        <taxon>Bacteria</taxon>
        <taxon>Pseudomonadati</taxon>
        <taxon>Pseudomonadota</taxon>
        <taxon>Gammaproteobacteria</taxon>
        <taxon>Pseudomonadales</taxon>
        <taxon>Pseudomonadaceae</taxon>
        <taxon>Pseudomonas</taxon>
    </lineage>
</organism>
<dbReference type="EMBL" id="MH061178">
    <property type="protein sequence ID" value="AWH58620.1"/>
    <property type="molecule type" value="Genomic_DNA"/>
</dbReference>
<evidence type="ECO:0000256" key="1">
    <source>
        <dbReference type="ARBA" id="ARBA00011900"/>
    </source>
</evidence>
<dbReference type="PROSITE" id="PS00092">
    <property type="entry name" value="N6_MTASE"/>
    <property type="match status" value="1"/>
</dbReference>
<dbReference type="SUPFAM" id="SSF53335">
    <property type="entry name" value="S-adenosyl-L-methionine-dependent methyltransferases"/>
    <property type="match status" value="1"/>
</dbReference>
<dbReference type="Pfam" id="PF20465">
    <property type="entry name" value="MmeI_hel"/>
    <property type="match status" value="1"/>
</dbReference>
<dbReference type="Pfam" id="PF20473">
    <property type="entry name" value="MmeI_Mtase"/>
    <property type="match status" value="1"/>
</dbReference>
<keyword evidence="2 10" id="KW-0489">Methyltransferase</keyword>
<dbReference type="PANTHER" id="PTHR33841">
    <property type="entry name" value="DNA METHYLTRANSFERASE YEEA-RELATED"/>
    <property type="match status" value="1"/>
</dbReference>
<feature type="domain" description="MmeI-like target recognition" evidence="7">
    <location>
        <begin position="602"/>
        <end position="805"/>
    </location>
</feature>
<sequence>MNISQVEEKIKALGDTIDKVEFIFDLLECYGKPKASITRLKMAGRGSYNLAKKEGEVLWKKQVYYKSTVSDKLLSTIDEMKHSESAKKHQPRFIIAVNDTQLVAIDTRTTDTLDIQITQLKNKFDFFLPWANMEKAQFQPESPADVKAAEKMAKLFDLLRLNNAANDSNQIHAQNVFLSRILFCYFAEDTGIFEPRLFTGHVASHTAEDGSDLADYLSQVFDVMNLEVRANVANYLEDFPYVNGGLFADKLPVPTFDRKSRAMLIECGSDLNWSEINPDIFGSMIQAVVDPSQRGNMGMHYTSVPNIMKVIEPLFLNELKAEFAKHHSSRAKLEQLLLRLEHINIFDPACGSGNFLIIAYKELRELEMEIFKRLQEITKDGLIPLPRIKLSQFYGIELDDFAHEVAILSLWLAEHQMNLKFKEIFGRCNPALPLNNSGNIIRGNALQKDWKKVCPLSDNTQVFILGNPPYLGSSLQSDQQKEDIAHVFFGIDGYKSIDLIASWFYKAARYIAGTGSRAAFVSTNSICQGEQVGLLWPNIFENNVEIDFVHQPFKWENNAKKNAAVYCVIVGLRNSSNNEKYLFKEGLSQTVENINPYLVATKRNIILPKRQKPLSKIPSMTYGSKPTDGGNLLLEPNEKDEFVKEYPEAKKYLKRFIGASEHTNNKERWCLWINDQELNEALTIKGISERINKVREFRLNSTKAATRAIAGVAHRFGEPRYIASNSILVPIHGSDRRQYIPFGFLDKSFVASNATQVIYTGELYVFGLISSLIHNVWIKASCGKIKEDPRYSSTLGYNNFPVPSLTDQNKRDISALVLEILGSREQYPELSLSDLYDPDLMPPDLMEAHSRLDAVVERCYRAKDFVNDEDRLDYLFKLYEKMTGAKNA</sequence>
<dbReference type="Pfam" id="PF20464">
    <property type="entry name" value="MmeI_N"/>
    <property type="match status" value="1"/>
</dbReference>
<dbReference type="InterPro" id="IPR046818">
    <property type="entry name" value="MmeI_C"/>
</dbReference>